<evidence type="ECO:0000256" key="1">
    <source>
        <dbReference type="SAM" id="MobiDB-lite"/>
    </source>
</evidence>
<evidence type="ECO:0000313" key="3">
    <source>
        <dbReference type="Proteomes" id="UP000823775"/>
    </source>
</evidence>
<name>A0ABS8V4M8_DATST</name>
<feature type="region of interest" description="Disordered" evidence="1">
    <location>
        <begin position="1"/>
        <end position="27"/>
    </location>
</feature>
<proteinExistence type="predicted"/>
<keyword evidence="3" id="KW-1185">Reference proteome</keyword>
<organism evidence="2 3">
    <name type="scientific">Datura stramonium</name>
    <name type="common">Jimsonweed</name>
    <name type="synonym">Common thornapple</name>
    <dbReference type="NCBI Taxonomy" id="4076"/>
    <lineage>
        <taxon>Eukaryota</taxon>
        <taxon>Viridiplantae</taxon>
        <taxon>Streptophyta</taxon>
        <taxon>Embryophyta</taxon>
        <taxon>Tracheophyta</taxon>
        <taxon>Spermatophyta</taxon>
        <taxon>Magnoliopsida</taxon>
        <taxon>eudicotyledons</taxon>
        <taxon>Gunneridae</taxon>
        <taxon>Pentapetalae</taxon>
        <taxon>asterids</taxon>
        <taxon>lamiids</taxon>
        <taxon>Solanales</taxon>
        <taxon>Solanaceae</taxon>
        <taxon>Solanoideae</taxon>
        <taxon>Datureae</taxon>
        <taxon>Datura</taxon>
    </lineage>
</organism>
<comment type="caution">
    <text evidence="2">The sequence shown here is derived from an EMBL/GenBank/DDBJ whole genome shotgun (WGS) entry which is preliminary data.</text>
</comment>
<sequence>MTMRTGVSELGEAKSLSSEDAGLEYNSSPISTMQLIESAEEATLLIEDVEPIDTNSPVYGKGMASEAICVTTHLGHYRLSASLSPPSKPGPLLC</sequence>
<reference evidence="2 3" key="1">
    <citation type="journal article" date="2021" name="BMC Genomics">
        <title>Datura genome reveals duplications of psychoactive alkaloid biosynthetic genes and high mutation rate following tissue culture.</title>
        <authorList>
            <person name="Rajewski A."/>
            <person name="Carter-House D."/>
            <person name="Stajich J."/>
            <person name="Litt A."/>
        </authorList>
    </citation>
    <scope>NUCLEOTIDE SEQUENCE [LARGE SCALE GENOMIC DNA]</scope>
    <source>
        <strain evidence="2">AR-01</strain>
    </source>
</reference>
<dbReference type="EMBL" id="JACEIK010003343">
    <property type="protein sequence ID" value="MCD9641377.1"/>
    <property type="molecule type" value="Genomic_DNA"/>
</dbReference>
<gene>
    <name evidence="2" type="ORF">HAX54_027543</name>
</gene>
<accession>A0ABS8V4M8</accession>
<dbReference type="Proteomes" id="UP000823775">
    <property type="component" value="Unassembled WGS sequence"/>
</dbReference>
<evidence type="ECO:0000313" key="2">
    <source>
        <dbReference type="EMBL" id="MCD9641377.1"/>
    </source>
</evidence>
<protein>
    <submittedName>
        <fullName evidence="2">Uncharacterized protein</fullName>
    </submittedName>
</protein>